<dbReference type="InterPro" id="IPR011009">
    <property type="entry name" value="Kinase-like_dom_sf"/>
</dbReference>
<evidence type="ECO:0000259" key="9">
    <source>
        <dbReference type="PROSITE" id="PS50011"/>
    </source>
</evidence>
<dbReference type="GO" id="GO:0005524">
    <property type="term" value="F:ATP binding"/>
    <property type="evidence" value="ECO:0007669"/>
    <property type="project" value="UniProtKB-UniRule"/>
</dbReference>
<evidence type="ECO:0000256" key="7">
    <source>
        <dbReference type="PROSITE-ProRule" id="PRU10141"/>
    </source>
</evidence>
<dbReference type="InterPro" id="IPR000719">
    <property type="entry name" value="Prot_kinase_dom"/>
</dbReference>
<dbReference type="SUPFAM" id="SSF56112">
    <property type="entry name" value="Protein kinase-like (PK-like)"/>
    <property type="match status" value="1"/>
</dbReference>
<dbReference type="OrthoDB" id="9762169at2"/>
<dbReference type="PANTHER" id="PTHR43289:SF6">
    <property type="entry name" value="SERINE_THREONINE-PROTEIN KINASE NEKL-3"/>
    <property type="match status" value="1"/>
</dbReference>
<evidence type="ECO:0000256" key="5">
    <source>
        <dbReference type="ARBA" id="ARBA00022777"/>
    </source>
</evidence>
<dbReference type="EC" id="2.7.11.1" evidence="1"/>
<feature type="compositionally biased region" description="Low complexity" evidence="8">
    <location>
        <begin position="593"/>
        <end position="602"/>
    </location>
</feature>
<sequence>MAVRRTLVAGRYRLLDPVGSGGMGRVWLARDEMLDRDVAVKEFVPPAWMSDEEKGRLRTRTLREARSAARLNHPHVVRIYDVVHADGLPWIVMEYIESRSLFQVVREDGPFSPGAAARIGLAVLDALTAAHRAGVLHRDVKPHNVLIGHDGRVVLTDFGLATFVDEGSVTGPGMIVGSPHYVSPERARDGASTVESDLWSLGATLYAAVEARSPYARESVMATLLALASAEPDPPVLAGPLAPVLLGLLRREPADRLTAAEVAERLAEIVAVAEGRGPAPARRRAMLGLTVPAPRRPGRVADPATADDGAVRRWIAGRGRTATVFPASAGSPPNAAPGTKAVATPGAGTSPGAAPGTHAASPAGANSAGAERGQAVRLTDPAERNASPASAVPPRQRPGNHPPRAAGRLRSAVPPATTGPAAWERPPPATGAADARLRVHPDADPSAPSHRTASPAASATMRIEREGKRPRRRPDHPQTRSTLPGSPSRTVPSSLSGQSGSPGPSSMPGSGSLPASPGSLPAPARRRPPRRPPHSGGQARRSVRSRLVAAGMVALAVLGAASDPARPAQRGDHVPEVLPVVSAERMPGSLRLPGQDQQSGPSAGQGGADGFSPTICGNPPSTDLPRTPQRGAGRGADGWTLIPGWSYFTDAPGFRLAVPDGWTYERIGSTVCFRDPESDRYLGVDPDRDPAADPVQALRTEADRLRGTGRLPGYEQLGIEPVPLLTRAADWEFRYDGPPGAPVHLMARWLDLGGRAYTLSWASPEPGWVDGWDTYATIRGTFSLHEPPGGPAGR</sequence>
<dbReference type="Pfam" id="PF00069">
    <property type="entry name" value="Pkinase"/>
    <property type="match status" value="1"/>
</dbReference>
<keyword evidence="6 7" id="KW-0067">ATP-binding</keyword>
<evidence type="ECO:0000313" key="10">
    <source>
        <dbReference type="EMBL" id="RZU49662.1"/>
    </source>
</evidence>
<feature type="region of interest" description="Disordered" evidence="8">
    <location>
        <begin position="323"/>
        <end position="542"/>
    </location>
</feature>
<reference evidence="10 11" key="1">
    <citation type="submission" date="2019-02" db="EMBL/GenBank/DDBJ databases">
        <title>Sequencing the genomes of 1000 actinobacteria strains.</title>
        <authorList>
            <person name="Klenk H.-P."/>
        </authorList>
    </citation>
    <scope>NUCLEOTIDE SEQUENCE [LARGE SCALE GENOMIC DNA]</scope>
    <source>
        <strain evidence="10 11">DSM 45162</strain>
    </source>
</reference>
<dbReference type="EMBL" id="SHKY01000001">
    <property type="protein sequence ID" value="RZU49662.1"/>
    <property type="molecule type" value="Genomic_DNA"/>
</dbReference>
<feature type="domain" description="Protein kinase" evidence="9">
    <location>
        <begin position="12"/>
        <end position="270"/>
    </location>
</feature>
<dbReference type="CDD" id="cd14014">
    <property type="entry name" value="STKc_PknB_like"/>
    <property type="match status" value="1"/>
</dbReference>
<dbReference type="PROSITE" id="PS00108">
    <property type="entry name" value="PROTEIN_KINASE_ST"/>
    <property type="match status" value="1"/>
</dbReference>
<dbReference type="GO" id="GO:0004674">
    <property type="term" value="F:protein serine/threonine kinase activity"/>
    <property type="evidence" value="ECO:0007669"/>
    <property type="project" value="UniProtKB-KW"/>
</dbReference>
<feature type="region of interest" description="Disordered" evidence="8">
    <location>
        <begin position="587"/>
        <end position="636"/>
    </location>
</feature>
<keyword evidence="11" id="KW-1185">Reference proteome</keyword>
<feature type="compositionally biased region" description="Polar residues" evidence="8">
    <location>
        <begin position="479"/>
        <end position="491"/>
    </location>
</feature>
<accession>A0A4Q7ZFU8</accession>
<keyword evidence="2 10" id="KW-0723">Serine/threonine-protein kinase</keyword>
<dbReference type="Gene3D" id="1.10.510.10">
    <property type="entry name" value="Transferase(Phosphotransferase) domain 1"/>
    <property type="match status" value="1"/>
</dbReference>
<gene>
    <name evidence="10" type="ORF">EV385_1415</name>
</gene>
<evidence type="ECO:0000313" key="11">
    <source>
        <dbReference type="Proteomes" id="UP000292564"/>
    </source>
</evidence>
<evidence type="ECO:0000256" key="4">
    <source>
        <dbReference type="ARBA" id="ARBA00022741"/>
    </source>
</evidence>
<dbReference type="Gene3D" id="3.30.200.20">
    <property type="entry name" value="Phosphorylase Kinase, domain 1"/>
    <property type="match status" value="1"/>
</dbReference>
<dbReference type="PROSITE" id="PS00107">
    <property type="entry name" value="PROTEIN_KINASE_ATP"/>
    <property type="match status" value="1"/>
</dbReference>
<evidence type="ECO:0000256" key="1">
    <source>
        <dbReference type="ARBA" id="ARBA00012513"/>
    </source>
</evidence>
<comment type="caution">
    <text evidence="10">The sequence shown here is derived from an EMBL/GenBank/DDBJ whole genome shotgun (WGS) entry which is preliminary data.</text>
</comment>
<dbReference type="PANTHER" id="PTHR43289">
    <property type="entry name" value="MITOGEN-ACTIVATED PROTEIN KINASE KINASE KINASE 20-RELATED"/>
    <property type="match status" value="1"/>
</dbReference>
<feature type="compositionally biased region" description="Low complexity" evidence="8">
    <location>
        <begin position="326"/>
        <end position="370"/>
    </location>
</feature>
<keyword evidence="5 10" id="KW-0418">Kinase</keyword>
<evidence type="ECO:0000256" key="6">
    <source>
        <dbReference type="ARBA" id="ARBA00022840"/>
    </source>
</evidence>
<dbReference type="InterPro" id="IPR017441">
    <property type="entry name" value="Protein_kinase_ATP_BS"/>
</dbReference>
<dbReference type="AlphaFoldDB" id="A0A4Q7ZFU8"/>
<proteinExistence type="predicted"/>
<dbReference type="InterPro" id="IPR008271">
    <property type="entry name" value="Ser/Thr_kinase_AS"/>
</dbReference>
<feature type="compositionally biased region" description="Low complexity" evidence="8">
    <location>
        <begin position="492"/>
        <end position="523"/>
    </location>
</feature>
<evidence type="ECO:0000256" key="3">
    <source>
        <dbReference type="ARBA" id="ARBA00022679"/>
    </source>
</evidence>
<organism evidence="10 11">
    <name type="scientific">Krasilnikovia cinnamomea</name>
    <dbReference type="NCBI Taxonomy" id="349313"/>
    <lineage>
        <taxon>Bacteria</taxon>
        <taxon>Bacillati</taxon>
        <taxon>Actinomycetota</taxon>
        <taxon>Actinomycetes</taxon>
        <taxon>Micromonosporales</taxon>
        <taxon>Micromonosporaceae</taxon>
        <taxon>Krasilnikovia</taxon>
    </lineage>
</organism>
<dbReference type="Proteomes" id="UP000292564">
    <property type="component" value="Unassembled WGS sequence"/>
</dbReference>
<evidence type="ECO:0000256" key="2">
    <source>
        <dbReference type="ARBA" id="ARBA00022527"/>
    </source>
</evidence>
<keyword evidence="3" id="KW-0808">Transferase</keyword>
<keyword evidence="4 7" id="KW-0547">Nucleotide-binding</keyword>
<feature type="binding site" evidence="7">
    <location>
        <position position="41"/>
    </location>
    <ligand>
        <name>ATP</name>
        <dbReference type="ChEBI" id="CHEBI:30616"/>
    </ligand>
</feature>
<dbReference type="PROSITE" id="PS50011">
    <property type="entry name" value="PROTEIN_KINASE_DOM"/>
    <property type="match status" value="1"/>
</dbReference>
<name>A0A4Q7ZFU8_9ACTN</name>
<evidence type="ECO:0000256" key="8">
    <source>
        <dbReference type="SAM" id="MobiDB-lite"/>
    </source>
</evidence>
<protein>
    <recommendedName>
        <fullName evidence="1">non-specific serine/threonine protein kinase</fullName>
        <ecNumber evidence="1">2.7.11.1</ecNumber>
    </recommendedName>
</protein>
<feature type="compositionally biased region" description="Basic residues" evidence="8">
    <location>
        <begin position="524"/>
        <end position="533"/>
    </location>
</feature>
<dbReference type="SMART" id="SM00220">
    <property type="entry name" value="S_TKc"/>
    <property type="match status" value="1"/>
</dbReference>